<dbReference type="GO" id="GO:1901605">
    <property type="term" value="P:alpha-amino acid metabolic process"/>
    <property type="evidence" value="ECO:0007669"/>
    <property type="project" value="TreeGrafter"/>
</dbReference>
<keyword evidence="9" id="KW-1185">Reference proteome</keyword>
<keyword evidence="5 8" id="KW-0808">Transferase</keyword>
<evidence type="ECO:0000256" key="5">
    <source>
        <dbReference type="ARBA" id="ARBA00022679"/>
    </source>
</evidence>
<evidence type="ECO:0000256" key="3">
    <source>
        <dbReference type="ARBA" id="ARBA00011738"/>
    </source>
</evidence>
<keyword evidence="6" id="KW-0663">Pyridoxal phosphate</keyword>
<dbReference type="InterPro" id="IPR004839">
    <property type="entry name" value="Aminotransferase_I/II_large"/>
</dbReference>
<dbReference type="InterPro" id="IPR015422">
    <property type="entry name" value="PyrdxlP-dep_Trfase_small"/>
</dbReference>
<accession>A0A227KBY0</accession>
<comment type="subunit">
    <text evidence="3">Homodimer.</text>
</comment>
<dbReference type="InterPro" id="IPR050859">
    <property type="entry name" value="Class-I_PLP-dep_aminotransf"/>
</dbReference>
<keyword evidence="4 8" id="KW-0032">Aminotransferase</keyword>
<evidence type="ECO:0000256" key="1">
    <source>
        <dbReference type="ARBA" id="ARBA00001933"/>
    </source>
</evidence>
<evidence type="ECO:0000259" key="7">
    <source>
        <dbReference type="Pfam" id="PF00155"/>
    </source>
</evidence>
<dbReference type="SUPFAM" id="SSF53383">
    <property type="entry name" value="PLP-dependent transferases"/>
    <property type="match status" value="1"/>
</dbReference>
<reference evidence="9" key="1">
    <citation type="submission" date="2017-05" db="EMBL/GenBank/DDBJ databases">
        <title>Improved OligoMM genomes.</title>
        <authorList>
            <person name="Garzetti D."/>
        </authorList>
    </citation>
    <scope>NUCLEOTIDE SEQUENCE [LARGE SCALE GENOMIC DNA]</scope>
    <source>
        <strain evidence="9">YL45</strain>
    </source>
</reference>
<evidence type="ECO:0000256" key="4">
    <source>
        <dbReference type="ARBA" id="ARBA00022576"/>
    </source>
</evidence>
<evidence type="ECO:0000313" key="9">
    <source>
        <dbReference type="Proteomes" id="UP000214610"/>
    </source>
</evidence>
<dbReference type="GO" id="GO:0008483">
    <property type="term" value="F:transaminase activity"/>
    <property type="evidence" value="ECO:0007669"/>
    <property type="project" value="UniProtKB-KW"/>
</dbReference>
<organism evidence="8 9">
    <name type="scientific">Turicimonas muris</name>
    <dbReference type="NCBI Taxonomy" id="1796652"/>
    <lineage>
        <taxon>Bacteria</taxon>
        <taxon>Pseudomonadati</taxon>
        <taxon>Pseudomonadota</taxon>
        <taxon>Betaproteobacteria</taxon>
        <taxon>Burkholderiales</taxon>
        <taxon>Sutterellaceae</taxon>
        <taxon>Turicimonas</taxon>
    </lineage>
</organism>
<comment type="cofactor">
    <cofactor evidence="1">
        <name>pyridoxal 5'-phosphate</name>
        <dbReference type="ChEBI" id="CHEBI:597326"/>
    </cofactor>
</comment>
<dbReference type="GO" id="GO:0030170">
    <property type="term" value="F:pyridoxal phosphate binding"/>
    <property type="evidence" value="ECO:0007669"/>
    <property type="project" value="InterPro"/>
</dbReference>
<dbReference type="GeneID" id="78363550"/>
<proteinExistence type="inferred from homology"/>
<comment type="caution">
    <text evidence="8">The sequence shown here is derived from an EMBL/GenBank/DDBJ whole genome shotgun (WGS) entry which is preliminary data.</text>
</comment>
<dbReference type="InterPro" id="IPR015424">
    <property type="entry name" value="PyrdxlP-dep_Trfase"/>
</dbReference>
<evidence type="ECO:0000256" key="2">
    <source>
        <dbReference type="ARBA" id="ARBA00007441"/>
    </source>
</evidence>
<comment type="similarity">
    <text evidence="2">Belongs to the class-I pyridoxal-phosphate-dependent aminotransferase family.</text>
</comment>
<dbReference type="Gene3D" id="3.40.640.10">
    <property type="entry name" value="Type I PLP-dependent aspartate aminotransferase-like (Major domain)"/>
    <property type="match status" value="1"/>
</dbReference>
<protein>
    <submittedName>
        <fullName evidence="8">PLP-dependent aminotransferase family protein</fullName>
    </submittedName>
</protein>
<dbReference type="AlphaFoldDB" id="A0A227KBY0"/>
<gene>
    <name evidence="8" type="ORF">ADH67_12540</name>
</gene>
<dbReference type="CDD" id="cd00609">
    <property type="entry name" value="AAT_like"/>
    <property type="match status" value="1"/>
</dbReference>
<dbReference type="RefSeq" id="WP_066591677.1">
    <property type="nucleotide sequence ID" value="NZ_CAJTBZ010000029.1"/>
</dbReference>
<dbReference type="PANTHER" id="PTHR42790:SF19">
    <property type="entry name" value="KYNURENINE_ALPHA-AMINOADIPATE AMINOTRANSFERASE, MITOCHONDRIAL"/>
    <property type="match status" value="1"/>
</dbReference>
<sequence>MNSETKNQTPPKSQRVLNSTNSIIGDLLKLAGQADIISFAGGLPSPKSFPIKEVEKATQTVLEKEGALALQYSSTVGEKPLIDQIGKYINSKGVPAQADEIQIVSGSQQALDLLGMAYIDKGSLVAVESPSYLGAIQAFDLYEPKYIEIPTDEHGLNPDLIGPEFKNIRFAYVITTFQNPTGLTLSVERRKKLAEKAREYDFWIIDDNPYGELYYDQEPPPSMRLYAPERTISLGTFSKVLAPGFRLGYVVGPKEAIAPLTQLKQAVDLNTSTFTQLITAQIMEDGLMTTHLPAVREIYKTQCEYMLKAMDQYFPKEGVTWTKPDGGMFIWVTLPESINTDELMKEAVARKVAFVPGSAFYTVGKEKYNSMRLSFVTVPPAKIEEGIKTLGELLKEKLGQ</sequence>
<dbReference type="Gene3D" id="3.90.1150.10">
    <property type="entry name" value="Aspartate Aminotransferase, domain 1"/>
    <property type="match status" value="1"/>
</dbReference>
<evidence type="ECO:0000313" key="8">
    <source>
        <dbReference type="EMBL" id="OXE44346.1"/>
    </source>
</evidence>
<dbReference type="Proteomes" id="UP000214610">
    <property type="component" value="Unassembled WGS sequence"/>
</dbReference>
<name>A0A227KBY0_9BURK</name>
<dbReference type="InterPro" id="IPR015421">
    <property type="entry name" value="PyrdxlP-dep_Trfase_major"/>
</dbReference>
<dbReference type="FunFam" id="3.40.640.10:FF:000053">
    <property type="entry name" value="Aminotransferase, class I"/>
    <property type="match status" value="1"/>
</dbReference>
<dbReference type="Pfam" id="PF00155">
    <property type="entry name" value="Aminotran_1_2"/>
    <property type="match status" value="1"/>
</dbReference>
<feature type="domain" description="Aminotransferase class I/classII large" evidence="7">
    <location>
        <begin position="48"/>
        <end position="389"/>
    </location>
</feature>
<evidence type="ECO:0000256" key="6">
    <source>
        <dbReference type="ARBA" id="ARBA00022898"/>
    </source>
</evidence>
<dbReference type="EMBL" id="NHMP01000013">
    <property type="protein sequence ID" value="OXE44346.1"/>
    <property type="molecule type" value="Genomic_DNA"/>
</dbReference>
<dbReference type="PANTHER" id="PTHR42790">
    <property type="entry name" value="AMINOTRANSFERASE"/>
    <property type="match status" value="1"/>
</dbReference>